<sequence length="229" mass="24857">MALFRRRKNNTDSEPEVASENLETDTPRVGPYDEADAPEDLDNIDAGSLRLPVVDGIKLQFSVDKARQTVLAALYQTEDSGVQIQAFAAPKSNGIWESVRADVAQSIVAQGGRFTEAEGEYGKELRAMMPGPDANTRIPVRFIGIDGPRWLLRVGVTGRAALDNDVAAELFHSILDKLVVVRGSRPLPVRDLIPIELPAPESDAEGEAEAGEPNLDHLPARGPEISEVR</sequence>
<organism evidence="2 3">
    <name type="scientific">Actinobaculum massiliense ACS-171-V-Col2</name>
    <dbReference type="NCBI Taxonomy" id="883066"/>
    <lineage>
        <taxon>Bacteria</taxon>
        <taxon>Bacillati</taxon>
        <taxon>Actinomycetota</taxon>
        <taxon>Actinomycetes</taxon>
        <taxon>Actinomycetales</taxon>
        <taxon>Actinomycetaceae</taxon>
        <taxon>Actinobaculum</taxon>
    </lineage>
</organism>
<dbReference type="Pfam" id="PF12502">
    <property type="entry name" value="DUF3710"/>
    <property type="match status" value="1"/>
</dbReference>
<dbReference type="PATRIC" id="fig|883066.3.peg.46"/>
<proteinExistence type="predicted"/>
<comment type="caution">
    <text evidence="2">The sequence shown here is derived from an EMBL/GenBank/DDBJ whole genome shotgun (WGS) entry which is preliminary data.</text>
</comment>
<feature type="region of interest" description="Disordered" evidence="1">
    <location>
        <begin position="1"/>
        <end position="43"/>
    </location>
</feature>
<dbReference type="EMBL" id="AGWL01000001">
    <property type="protein sequence ID" value="EKU95956.1"/>
    <property type="molecule type" value="Genomic_DNA"/>
</dbReference>
<protein>
    <recommendedName>
        <fullName evidence="4">DUF3710 domain-containing protein</fullName>
    </recommendedName>
</protein>
<dbReference type="Proteomes" id="UP000009888">
    <property type="component" value="Unassembled WGS sequence"/>
</dbReference>
<gene>
    <name evidence="2" type="ORF">HMPREF9233_00044</name>
</gene>
<accession>K9EJE6</accession>
<evidence type="ECO:0008006" key="4">
    <source>
        <dbReference type="Google" id="ProtNLM"/>
    </source>
</evidence>
<dbReference type="HOGENOM" id="CLU_069776_1_2_11"/>
<dbReference type="RefSeq" id="WP_007000262.1">
    <property type="nucleotide sequence ID" value="NZ_JH992955.1"/>
</dbReference>
<keyword evidence="3" id="KW-1185">Reference proteome</keyword>
<evidence type="ECO:0000256" key="1">
    <source>
        <dbReference type="SAM" id="MobiDB-lite"/>
    </source>
</evidence>
<dbReference type="STRING" id="202789.GCA_001457435_00113"/>
<dbReference type="eggNOG" id="ENOG502Z90C">
    <property type="taxonomic scope" value="Bacteria"/>
</dbReference>
<name>K9EJE6_9ACTO</name>
<feature type="region of interest" description="Disordered" evidence="1">
    <location>
        <begin position="198"/>
        <end position="229"/>
    </location>
</feature>
<evidence type="ECO:0000313" key="3">
    <source>
        <dbReference type="Proteomes" id="UP000009888"/>
    </source>
</evidence>
<feature type="compositionally biased region" description="Basic and acidic residues" evidence="1">
    <location>
        <begin position="214"/>
        <end position="229"/>
    </location>
</feature>
<dbReference type="AlphaFoldDB" id="K9EJE6"/>
<feature type="compositionally biased region" description="Acidic residues" evidence="1">
    <location>
        <begin position="33"/>
        <end position="43"/>
    </location>
</feature>
<reference evidence="2 3" key="1">
    <citation type="submission" date="2012-09" db="EMBL/GenBank/DDBJ databases">
        <title>The Genome Sequence of Actinobaculum massiliae ACS-171-V-COL2.</title>
        <authorList>
            <consortium name="The Broad Institute Genome Sequencing Platform"/>
            <person name="Earl A."/>
            <person name="Ward D."/>
            <person name="Feldgarden M."/>
            <person name="Gevers D."/>
            <person name="Saerens B."/>
            <person name="Vaneechoutte M."/>
            <person name="Walker B."/>
            <person name="Young S.K."/>
            <person name="Zeng Q."/>
            <person name="Gargeya S."/>
            <person name="Fitzgerald M."/>
            <person name="Haas B."/>
            <person name="Abouelleil A."/>
            <person name="Alvarado L."/>
            <person name="Arachchi H.M."/>
            <person name="Berlin A."/>
            <person name="Chapman S.B."/>
            <person name="Goldberg J."/>
            <person name="Griggs A."/>
            <person name="Gujja S."/>
            <person name="Hansen M."/>
            <person name="Howarth C."/>
            <person name="Imamovic A."/>
            <person name="Larimer J."/>
            <person name="McCowen C."/>
            <person name="Montmayeur A."/>
            <person name="Murphy C."/>
            <person name="Neiman D."/>
            <person name="Pearson M."/>
            <person name="Priest M."/>
            <person name="Roberts A."/>
            <person name="Saif S."/>
            <person name="Shea T."/>
            <person name="Sisk P."/>
            <person name="Sykes S."/>
            <person name="Wortman J."/>
            <person name="Nusbaum C."/>
            <person name="Birren B."/>
        </authorList>
    </citation>
    <scope>NUCLEOTIDE SEQUENCE [LARGE SCALE GENOMIC DNA]</scope>
    <source>
        <strain evidence="3">ACS-171-V-Col2</strain>
    </source>
</reference>
<dbReference type="InterPro" id="IPR022183">
    <property type="entry name" value="DUF3710"/>
</dbReference>
<evidence type="ECO:0000313" key="2">
    <source>
        <dbReference type="EMBL" id="EKU95956.1"/>
    </source>
</evidence>